<evidence type="ECO:0000313" key="4">
    <source>
        <dbReference type="EMBL" id="KAG5467897.1"/>
    </source>
</evidence>
<dbReference type="Proteomes" id="UP000674143">
    <property type="component" value="Unassembled WGS sequence"/>
</dbReference>
<feature type="compositionally biased region" description="Basic and acidic residues" evidence="2">
    <location>
        <begin position="2053"/>
        <end position="2063"/>
    </location>
</feature>
<feature type="coiled-coil region" evidence="1">
    <location>
        <begin position="1575"/>
        <end position="1605"/>
    </location>
</feature>
<dbReference type="PANTHER" id="PTHR45615:SF80">
    <property type="entry name" value="GRIP DOMAIN-CONTAINING PROTEIN"/>
    <property type="match status" value="1"/>
</dbReference>
<dbReference type="EMBL" id="JAFHLR010000034">
    <property type="protein sequence ID" value="KAG5467897.1"/>
    <property type="molecule type" value="Genomic_DNA"/>
</dbReference>
<evidence type="ECO:0000259" key="3">
    <source>
        <dbReference type="Pfam" id="PF23398"/>
    </source>
</evidence>
<feature type="coiled-coil region" evidence="1">
    <location>
        <begin position="1658"/>
        <end position="1688"/>
    </location>
</feature>
<feature type="coiled-coil region" evidence="1">
    <location>
        <begin position="991"/>
        <end position="1021"/>
    </location>
</feature>
<feature type="region of interest" description="Disordered" evidence="2">
    <location>
        <begin position="802"/>
        <end position="821"/>
    </location>
</feature>
<feature type="coiled-coil region" evidence="1">
    <location>
        <begin position="1495"/>
        <end position="1529"/>
    </location>
</feature>
<feature type="region of interest" description="Disordered" evidence="2">
    <location>
        <begin position="1386"/>
        <end position="1405"/>
    </location>
</feature>
<dbReference type="PANTHER" id="PTHR45615">
    <property type="entry name" value="MYOSIN HEAVY CHAIN, NON-MUSCLE"/>
    <property type="match status" value="1"/>
</dbReference>
<feature type="domain" description="Flagellar attachment zone protein 1 conserved" evidence="3">
    <location>
        <begin position="260"/>
        <end position="349"/>
    </location>
</feature>
<comment type="caution">
    <text evidence="4">The sequence shown here is derived from an EMBL/GenBank/DDBJ whole genome shotgun (WGS) entry which is preliminary data.</text>
</comment>
<feature type="coiled-coil region" evidence="1">
    <location>
        <begin position="520"/>
        <end position="617"/>
    </location>
</feature>
<feature type="coiled-coil region" evidence="1">
    <location>
        <begin position="1074"/>
        <end position="1104"/>
    </location>
</feature>
<feature type="domain" description="Flagellar attachment zone protein 1 conserved" evidence="3">
    <location>
        <begin position="1400"/>
        <end position="1488"/>
    </location>
</feature>
<evidence type="ECO:0000256" key="1">
    <source>
        <dbReference type="SAM" id="Coils"/>
    </source>
</evidence>
<evidence type="ECO:0000313" key="5">
    <source>
        <dbReference type="Proteomes" id="UP000674143"/>
    </source>
</evidence>
<reference evidence="5" key="1">
    <citation type="journal article" date="2021" name="Microbiol. Resour. Announc.">
        <title>LGAAP: Leishmaniinae Genome Assembly and Annotation Pipeline.</title>
        <authorList>
            <person name="Almutairi H."/>
            <person name="Urbaniak M.D."/>
            <person name="Bates M.D."/>
            <person name="Jariyapan N."/>
            <person name="Kwakye-Nuako G."/>
            <person name="Thomaz-Soccol V."/>
            <person name="Al-Salem W.S."/>
            <person name="Dillon R.J."/>
            <person name="Bates P.A."/>
            <person name="Gatherer D."/>
        </authorList>
    </citation>
    <scope>NUCLEOTIDE SEQUENCE [LARGE SCALE GENOMIC DNA]</scope>
</reference>
<sequence length="3438" mass="373995">MSLIPFEGSVVSYEFLGAKREWLWGIGTVTCSDERVCVIKQWVGALVDKTSTAKLESEAALSKAEAKAQQVRLLAIRERIDSQNSETSEEEKERTSQELSECLALIGKHRNHSRSLLADIERLKASSTLQVNVQQFTPASSSVAILRSSILQVISPTEIPSVFLSSEEVDAIEKAATHSRSQLNDELDRLRSTVEAADTESTDLRLKIRALEEQRKLLGNTSRPARLPEDERSDSVLSEKHERLESWESWQMWDKNAALIVSDHAITFPWNDGDTLLHHKPEETKSILTAEAAFACCVPIQCVTNPKLAACGKHLSAAFSVSHPASVTPKEIDERLAKCGFPSIHRLHEEPMGAKTGLDRAIEDLEHALGIPEGKHEGFHFDEFMESLPDTTFSNDKDAYESEIGDLLMLLDKLNNENRSLQYTLEKSAAELKKQVTAAQKDRDERCIEVARLRDIVGKLKDLAEQQEKELEENRLHSQLVRQARFCHNLALPAAEEENSVYAVTIDEYKRQKEATDAIQAAFEKEKSKADEMYRRLQEQEYQCAQHAEHLRNLENALTAENDQNAKNCGALESELVDILLQLKASDATVAALQQLNKQQQAELQSFRVKRNAALAEREASESLTIHTPRTSAESAPYRPVPPAAIDAEPIYSITMNEYLQVTRNAATFLKQQQAERLALQHLTQELAAFRANRNAALAARDADGTLSVAARPLSADEAAVRALDPQEIADGPLYAVTLEELRQVREDAIRSAEVIDDNAAAVESELLDVLAQLKALEGENAALVALCGRKDAAVAELEKHDVRAQNSDKSKPQTSSRHQKVFEGDEWDTVVETRPHALHDAFVMDVCTACRVGRDDLSDIRFALGSLQASVTVTHNSEISCDDVAKLVEEYHYPNVWSLYARRSAPKDGLDEARDTIDMLESALAAQKADAERLADEVAAFRANRNAALAARDADGTLPVAARPLPADEAAVRALDPQEIADGPLYAVTLEEYRDKDAALEQLAAELGAQRADAERLAGEVAAFRANRNAALAARDADGTLPVAARPLPADEAAVRALDPQEIADGPLYAVTLEEYRDKDAALEQLAAELGAQRADAERLAGEVAAFRANRNAALAARDADGTLPVAARPLPADEAAVRALDPQEIADGPLYAVTLEEYRDKDAALEQLAAELDAQRADAERLAGEVAAFRANRNAALAARDADGTLPVAARPLPADEAAVRALDPQEIADGPLYAVTLEEYRDKDAALEQLAAELDAQRADAERLAGEVAAFRANRNAALAARDADGTLPVAARPLPADEAAVRALDPQEIADGPLYAVTLEELRQVREDAIRSAEVIDDNAAAVESELLDVLAQLKALEGENAALVALCGRKDAAVAELEKHDVRAQNSDKSKPQTSSRHQKVFEGDEWDTVVETRPHALHDAFVMDVCTACRVGRDDLSDIRFALGSLQASVTVTHNSEISCGDVAKLVEEYHYPNVWSLYARRSAPKDGLDEARDTIDMLESALAAQKADAERLADEVAAFRANRNAALAARDADGTLPVAARPLPADEAAVRALDPQEIADGPLYAVTLEEYRDKDAALEQLAAELDAQRADAERLAGEVAAFRANRNAALAARDADGTLPVAARPLPADEAAVRALDPQEIADGPLYAVTLEEYRDKDAALEQLAAELDAQRADAERLAGEVAAFRANRNAALAARDADGTLPVAARPLPADEAAVRALDPQEIADGPLYAVTLEEYRDKDAALEQLAAELDAQRADAERLAGEVAAFRANRNAALAARDADGTLPVAARPLPADEAAVRALDPQEIADGPLYAVTLEEYRDKDAALEQLAAELDAQRADAERLAGEVAAFRANRNAALAARDADGTLPVAARPLPADEAAVRALDPQEIADGPLYAVTLEEYRDKDAALEQLAAELDAQRADAERLAGEVAAFRANRNAALAARDADGTLPVAARPLPADEAAVRALDPQEIADGPLYAVTLEELRQVREDAIRSAEVIDDNAAAVESELLDVLAQLKALEGENAALVALCGRKDAAVAELEKHDVRAQNSDKSKPQTSSRHQKVFEGDEWDTVVETRPHALHDAFVMDVCTACRVGRDDLSDIRFALGSLQASVTVTHNSEISCGDVAKLVEEYHYPNVWSLYARRSAPKDGLDEARDTIDMLESALAAQKADAERLADEVAAFRANRNAALAARDADGTLPVAARPLPADEAAVRALDPQEIADGPLYAVTLEEYRDKDAALEQLAAELDAQRADAERLAGEVAAFRANRNAALAARDADGTLPVAARPLPADEAAVRALDPQEIADGPLYAVTLEEYRDKDAALEQLAAELDAQRADAERLAGEVAAFRANRNAALAARDADGTLPVAARPLPADEAAVRALDPQEIADGPLYAVTLEEYRDKDAALEQLAAELDAQRADAERLAGEVAAFRANRNAALAARDADGTLPVAARPLPADEAAVRALDPQEIADGPLYAVTLEEYRDKDAALEQLAAELDAQRADAERLAGEVAAFRANRNAALAARDADGTLPVAARPLPADEAAVRALDPQEIADGPLYAVTLEEYRDKDAALEQLAAELDAQRADAERLAGEVAAFRANRNAALAARDADGTLPVAARPLPADEAAVRALDPQEIADGPLYAVTLEEYRDKDAALEQLAAELDAQRADAERLAGEVAAFRANRNAALAARDADGTLPVAARPLPADEAAVRALDPQEIADGPLYAVTLEEYRDKDAALEQLAAELGAQRADAERLADEVAAFRANRNAALAARDADGTLPVAARPLPADEAVVRALDPQEIADGPLYAVTLEEYRDKDAALEQLAAELDAQRADAERLADEVAAFRANRNAALAARDADGTLPVAARPLPADEAVVRALDPQEIADGPLYAVTLEELRKERDLNAEMVGEFDSLAERVRAAIDPKLFTDRVSDDVVFYFESLVAALEQSRNAEQAAREVAEERELELSQLRKVFENEEERFKSDVEEARAEVERLQGELDLLTEKLDEACRLFGDADAVNAEGVAKLEAFAEVLAAARDAEKDAVEQLEAKESELEELRIALRETVGRDEALVKLEDEVALLHKEKDIMETELSAAQKEMNDLRHDLRAAEDRAEDKTREVERMTLDLDALNIRIQDLLEELEEKTDQYNQVIRDLDDFAKNQSCGDEKELLQQLAAREQELFKLLEARRGENDEHEKQIVVLQDQINRLRDQTEQDNTLHDGLQGELARLRRLLVDTESALREKTAENESLRDDLEGMMDEHEAQMFEMEQELEGKSKEVSEALERLEEMSAMVQEAREGEESALRLRADSDAEVFRLQKELDKMKQLQSAMAESGDDKGRLLAQMLDTEGQLRDAEATIRKKDVERGEAEKEWREKLKTSEGLNVDLRRLLKQTMSALSKSRDTMGNSAGALDAFRDELKPMLQ</sequence>
<keyword evidence="1" id="KW-0175">Coiled coil</keyword>
<feature type="coiled-coil region" evidence="1">
    <location>
        <begin position="180"/>
        <end position="214"/>
    </location>
</feature>
<dbReference type="GeneID" id="92356983"/>
<feature type="coiled-coil region" evidence="1">
    <location>
        <begin position="2408"/>
        <end position="2438"/>
    </location>
</feature>
<feature type="coiled-coil region" evidence="1">
    <location>
        <begin position="1824"/>
        <end position="1854"/>
    </location>
</feature>
<reference evidence="5" key="2">
    <citation type="journal article" date="2021" name="Sci. Data">
        <title>Chromosome-scale genome sequencing, assembly and annotation of six genomes from subfamily Leishmaniinae.</title>
        <authorList>
            <person name="Almutairi H."/>
            <person name="Urbaniak M.D."/>
            <person name="Bates M.D."/>
            <person name="Jariyapan N."/>
            <person name="Kwakye-Nuako G."/>
            <person name="Thomaz Soccol V."/>
            <person name="Al-Salem W.S."/>
            <person name="Dillon R.J."/>
            <person name="Bates P.A."/>
            <person name="Gatherer D."/>
        </authorList>
    </citation>
    <scope>NUCLEOTIDE SEQUENCE [LARGE SCALE GENOMIC DNA]</scope>
</reference>
<feature type="coiled-coil region" evidence="1">
    <location>
        <begin position="2954"/>
        <end position="3313"/>
    </location>
</feature>
<feature type="coiled-coil region" evidence="1">
    <location>
        <begin position="2574"/>
        <end position="2604"/>
    </location>
</feature>
<gene>
    <name evidence="4" type="ORF">LSCM4_00983</name>
</gene>
<evidence type="ECO:0000256" key="2">
    <source>
        <dbReference type="SAM" id="MobiDB-lite"/>
    </source>
</evidence>
<feature type="compositionally biased region" description="Basic and acidic residues" evidence="2">
    <location>
        <begin position="802"/>
        <end position="812"/>
    </location>
</feature>
<feature type="coiled-coil region" evidence="1">
    <location>
        <begin position="2162"/>
        <end position="2196"/>
    </location>
</feature>
<feature type="coiled-coil region" evidence="1">
    <location>
        <begin position="1240"/>
        <end position="1270"/>
    </location>
</feature>
<feature type="coiled-coil region" evidence="1">
    <location>
        <begin position="1907"/>
        <end position="1937"/>
    </location>
</feature>
<feature type="coiled-coil region" evidence="1">
    <location>
        <begin position="2823"/>
        <end position="2860"/>
    </location>
</feature>
<feature type="domain" description="Flagellar attachment zone protein 1 conserved" evidence="3">
    <location>
        <begin position="816"/>
        <end position="904"/>
    </location>
</feature>
<keyword evidence="5" id="KW-1185">Reference proteome</keyword>
<feature type="coiled-coil region" evidence="1">
    <location>
        <begin position="2657"/>
        <end position="2687"/>
    </location>
</feature>
<dbReference type="SMR" id="A0A836GHS8"/>
<name>A0A836GHS8_9TRYP</name>
<dbReference type="InterPro" id="IPR056614">
    <property type="entry name" value="FAZ1_cons"/>
</dbReference>
<organism evidence="4 5">
    <name type="scientific">Leishmania orientalis</name>
    <dbReference type="NCBI Taxonomy" id="2249476"/>
    <lineage>
        <taxon>Eukaryota</taxon>
        <taxon>Discoba</taxon>
        <taxon>Euglenozoa</taxon>
        <taxon>Kinetoplastea</taxon>
        <taxon>Metakinetoplastina</taxon>
        <taxon>Trypanosomatida</taxon>
        <taxon>Trypanosomatidae</taxon>
        <taxon>Leishmaniinae</taxon>
        <taxon>Leishmania</taxon>
    </lineage>
</organism>
<feature type="coiled-coil region" evidence="1">
    <location>
        <begin position="911"/>
        <end position="945"/>
    </location>
</feature>
<dbReference type="KEGG" id="loi:92356983"/>
<feature type="coiled-coil region" evidence="1">
    <location>
        <begin position="1157"/>
        <end position="1187"/>
    </location>
</feature>
<feature type="region of interest" description="Disordered" evidence="2">
    <location>
        <begin position="2053"/>
        <end position="2072"/>
    </location>
</feature>
<accession>A0A836GHS8</accession>
<feature type="domain" description="Flagellar attachment zone protein 1 conserved" evidence="3">
    <location>
        <begin position="2067"/>
        <end position="2155"/>
    </location>
</feature>
<feature type="coiled-coil region" evidence="1">
    <location>
        <begin position="1741"/>
        <end position="1771"/>
    </location>
</feature>
<feature type="coiled-coil region" evidence="1">
    <location>
        <begin position="2740"/>
        <end position="2770"/>
    </location>
</feature>
<feature type="coiled-coil region" evidence="1">
    <location>
        <begin position="2325"/>
        <end position="2355"/>
    </location>
</feature>
<dbReference type="RefSeq" id="XP_067059699.1">
    <property type="nucleotide sequence ID" value="XM_067203049.1"/>
</dbReference>
<protein>
    <recommendedName>
        <fullName evidence="3">Flagellar attachment zone protein 1 conserved domain-containing protein</fullName>
    </recommendedName>
</protein>
<feature type="coiled-coil region" evidence="1">
    <location>
        <begin position="2242"/>
        <end position="2272"/>
    </location>
</feature>
<dbReference type="Pfam" id="PF23398">
    <property type="entry name" value="FAZ1_cons"/>
    <property type="match status" value="4"/>
</dbReference>
<proteinExistence type="predicted"/>
<feature type="compositionally biased region" description="Basic and acidic residues" evidence="2">
    <location>
        <begin position="1386"/>
        <end position="1396"/>
    </location>
</feature>
<feature type="coiled-coil region" evidence="1">
    <location>
        <begin position="2491"/>
        <end position="2521"/>
    </location>
</feature>
<feature type="coiled-coil region" evidence="1">
    <location>
        <begin position="397"/>
        <end position="470"/>
    </location>
</feature>